<dbReference type="SUPFAM" id="SSF51197">
    <property type="entry name" value="Clavaminate synthase-like"/>
    <property type="match status" value="1"/>
</dbReference>
<evidence type="ECO:0008006" key="4">
    <source>
        <dbReference type="Google" id="ProtNLM"/>
    </source>
</evidence>
<evidence type="ECO:0000313" key="3">
    <source>
        <dbReference type="Proteomes" id="UP000219327"/>
    </source>
</evidence>
<dbReference type="GO" id="GO:0016706">
    <property type="term" value="F:2-oxoglutarate-dependent dioxygenase activity"/>
    <property type="evidence" value="ECO:0007669"/>
    <property type="project" value="UniProtKB-ARBA"/>
</dbReference>
<dbReference type="PANTHER" id="PTHR20883:SF48">
    <property type="entry name" value="ECTOINE DIOXYGENASE"/>
    <property type="match status" value="1"/>
</dbReference>
<dbReference type="EMBL" id="NTKD01000008">
    <property type="protein sequence ID" value="PDH40858.1"/>
    <property type="molecule type" value="Genomic_DNA"/>
</dbReference>
<dbReference type="AlphaFoldDB" id="A0A2A5WX64"/>
<accession>A0A2A5WX64</accession>
<sequence length="258" mass="28384">MMNKSIAEAITEVQRDGYTVIEDFLTDDQLRDSEEALVKIESQVEFGRDIFSGTRTKRSSNLVGLTRAFDNVVIDERMLELVRGVLGPDIQLSISAMIKIFPGETHQPLHQDDGLWPAPRPHQPFVLNTMYAIDDFTAENGGTTLVPGSHQSTDPVDQEAERIAVSMPRGAVLAWDGATWHGGGASVDDAAERCGLNINYNAGWLKQQENQFVCIPQEEVPSLPKQLQRLLGYQTSFGGILGGAHGRDPLDVLVERVS</sequence>
<name>A0A2A5WX64_9GAMM</name>
<reference evidence="2 3" key="1">
    <citation type="submission" date="2017-08" db="EMBL/GenBank/DDBJ databases">
        <title>Fine stratification of microbial communities through a metagenomic profile of the photic zone.</title>
        <authorList>
            <person name="Haro-Moreno J.M."/>
            <person name="Lopez-Perez M."/>
            <person name="De La Torre J."/>
            <person name="Picazo A."/>
            <person name="Camacho A."/>
            <person name="Rodriguez-Valera F."/>
        </authorList>
    </citation>
    <scope>NUCLEOTIDE SEQUENCE [LARGE SCALE GENOMIC DNA]</scope>
    <source>
        <strain evidence="2">MED-G24</strain>
    </source>
</reference>
<dbReference type="GO" id="GO:0005506">
    <property type="term" value="F:iron ion binding"/>
    <property type="evidence" value="ECO:0007669"/>
    <property type="project" value="UniProtKB-ARBA"/>
</dbReference>
<gene>
    <name evidence="2" type="ORF">CNE99_02885</name>
</gene>
<organism evidence="2 3">
    <name type="scientific">OM182 bacterium MED-G24</name>
    <dbReference type="NCBI Taxonomy" id="1986255"/>
    <lineage>
        <taxon>Bacteria</taxon>
        <taxon>Pseudomonadati</taxon>
        <taxon>Pseudomonadota</taxon>
        <taxon>Gammaproteobacteria</taxon>
        <taxon>OMG group</taxon>
        <taxon>OM182 clade</taxon>
    </lineage>
</organism>
<evidence type="ECO:0000256" key="1">
    <source>
        <dbReference type="ARBA" id="ARBA00001954"/>
    </source>
</evidence>
<comment type="caution">
    <text evidence="2">The sequence shown here is derived from an EMBL/GenBank/DDBJ whole genome shotgun (WGS) entry which is preliminary data.</text>
</comment>
<comment type="cofactor">
    <cofactor evidence="1">
        <name>Fe(2+)</name>
        <dbReference type="ChEBI" id="CHEBI:29033"/>
    </cofactor>
</comment>
<dbReference type="PANTHER" id="PTHR20883">
    <property type="entry name" value="PHYTANOYL-COA DIOXYGENASE DOMAIN CONTAINING 1"/>
    <property type="match status" value="1"/>
</dbReference>
<dbReference type="Proteomes" id="UP000219327">
    <property type="component" value="Unassembled WGS sequence"/>
</dbReference>
<protein>
    <recommendedName>
        <fullName evidence="4">Phytanoyl-CoA dioxygenase</fullName>
    </recommendedName>
</protein>
<proteinExistence type="predicted"/>
<evidence type="ECO:0000313" key="2">
    <source>
        <dbReference type="EMBL" id="PDH40858.1"/>
    </source>
</evidence>
<dbReference type="Pfam" id="PF05721">
    <property type="entry name" value="PhyH"/>
    <property type="match status" value="1"/>
</dbReference>
<dbReference type="Gene3D" id="2.60.120.620">
    <property type="entry name" value="q2cbj1_9rhob like domain"/>
    <property type="match status" value="1"/>
</dbReference>
<dbReference type="InterPro" id="IPR008775">
    <property type="entry name" value="Phytyl_CoA_dOase-like"/>
</dbReference>